<evidence type="ECO:0000256" key="3">
    <source>
        <dbReference type="ARBA" id="ARBA00022475"/>
    </source>
</evidence>
<dbReference type="Proteomes" id="UP001059950">
    <property type="component" value="Chromosome"/>
</dbReference>
<comment type="subcellular location">
    <subcellularLocation>
        <location evidence="7">Cell inner membrane</location>
        <topology evidence="7">Multi-pass membrane protein</topology>
    </subcellularLocation>
    <subcellularLocation>
        <location evidence="1">Cell membrane</location>
        <topology evidence="1">Multi-pass membrane protein</topology>
    </subcellularLocation>
</comment>
<evidence type="ECO:0000313" key="9">
    <source>
        <dbReference type="EMBL" id="UTW02270.1"/>
    </source>
</evidence>
<evidence type="ECO:0000256" key="2">
    <source>
        <dbReference type="ARBA" id="ARBA00022448"/>
    </source>
</evidence>
<sequence length="157" mass="17767">MPLSILKVLEVICSKIAIVAALLMALVIFVDVVGRTLFDSPLGFSYEVVSISLAIMFYSGLYHVHKTKGHITIDLLDKFYVGTVGKVVFWFVYLIECVFYTTLVITLFMQVEESYKFGDVFLFLGVMKWKVLLVVSIFALIAWVSLFVSAPKRNSDF</sequence>
<name>A0ABY5GSW8_9GAMM</name>
<feature type="transmembrane region" description="Helical" evidence="7">
    <location>
        <begin position="129"/>
        <end position="148"/>
    </location>
</feature>
<evidence type="ECO:0000256" key="4">
    <source>
        <dbReference type="ARBA" id="ARBA00022692"/>
    </source>
</evidence>
<feature type="domain" description="Tripartite ATP-independent periplasmic transporters DctQ component" evidence="8">
    <location>
        <begin position="24"/>
        <end position="145"/>
    </location>
</feature>
<comment type="similarity">
    <text evidence="7">Belongs to the TRAP transporter small permease family.</text>
</comment>
<gene>
    <name evidence="9" type="ORF">KDX31_12990</name>
</gene>
<evidence type="ECO:0000313" key="10">
    <source>
        <dbReference type="Proteomes" id="UP001059950"/>
    </source>
</evidence>
<keyword evidence="3" id="KW-1003">Cell membrane</keyword>
<feature type="transmembrane region" description="Helical" evidence="7">
    <location>
        <begin position="42"/>
        <end position="61"/>
    </location>
</feature>
<keyword evidence="5 7" id="KW-1133">Transmembrane helix</keyword>
<evidence type="ECO:0000256" key="1">
    <source>
        <dbReference type="ARBA" id="ARBA00004651"/>
    </source>
</evidence>
<feature type="transmembrane region" description="Helical" evidence="7">
    <location>
        <begin position="12"/>
        <end position="30"/>
    </location>
</feature>
<keyword evidence="10" id="KW-1185">Reference proteome</keyword>
<keyword evidence="4 7" id="KW-0812">Transmembrane</keyword>
<reference evidence="9" key="1">
    <citation type="submission" date="2021-04" db="EMBL/GenBank/DDBJ databases">
        <title>Oceanospirillales bacteria with DddD are important DMSP degraders in coastal seawater.</title>
        <authorList>
            <person name="Liu J."/>
        </authorList>
    </citation>
    <scope>NUCLEOTIDE SEQUENCE</scope>
    <source>
        <strain evidence="9">GY6</strain>
    </source>
</reference>
<keyword evidence="7" id="KW-0997">Cell inner membrane</keyword>
<keyword evidence="2 7" id="KW-0813">Transport</keyword>
<feature type="transmembrane region" description="Helical" evidence="7">
    <location>
        <begin position="87"/>
        <end position="109"/>
    </location>
</feature>
<accession>A0ABY5GSW8</accession>
<evidence type="ECO:0000256" key="6">
    <source>
        <dbReference type="ARBA" id="ARBA00023136"/>
    </source>
</evidence>
<proteinExistence type="inferred from homology"/>
<keyword evidence="6 7" id="KW-0472">Membrane</keyword>
<dbReference type="Pfam" id="PF04290">
    <property type="entry name" value="DctQ"/>
    <property type="match status" value="1"/>
</dbReference>
<evidence type="ECO:0000256" key="7">
    <source>
        <dbReference type="RuleBase" id="RU369079"/>
    </source>
</evidence>
<evidence type="ECO:0000259" key="8">
    <source>
        <dbReference type="Pfam" id="PF04290"/>
    </source>
</evidence>
<dbReference type="EMBL" id="CP073344">
    <property type="protein sequence ID" value="UTW02270.1"/>
    <property type="molecule type" value="Genomic_DNA"/>
</dbReference>
<comment type="function">
    <text evidence="7">Part of the tripartite ATP-independent periplasmic (TRAP) transport system.</text>
</comment>
<comment type="subunit">
    <text evidence="7">The complex comprises the extracytoplasmic solute receptor protein and the two transmembrane proteins.</text>
</comment>
<evidence type="ECO:0000256" key="5">
    <source>
        <dbReference type="ARBA" id="ARBA00022989"/>
    </source>
</evidence>
<organism evidence="9 10">
    <name type="scientific">Amphritea atlantica</name>
    <dbReference type="NCBI Taxonomy" id="355243"/>
    <lineage>
        <taxon>Bacteria</taxon>
        <taxon>Pseudomonadati</taxon>
        <taxon>Pseudomonadota</taxon>
        <taxon>Gammaproteobacteria</taxon>
        <taxon>Oceanospirillales</taxon>
        <taxon>Oceanospirillaceae</taxon>
        <taxon>Amphritea</taxon>
    </lineage>
</organism>
<protein>
    <recommendedName>
        <fullName evidence="7">TRAP transporter small permease protein</fullName>
    </recommendedName>
</protein>
<dbReference type="InterPro" id="IPR055348">
    <property type="entry name" value="DctQ"/>
</dbReference>